<feature type="compositionally biased region" description="Polar residues" evidence="1">
    <location>
        <begin position="128"/>
        <end position="149"/>
    </location>
</feature>
<dbReference type="Proteomes" id="UP000176087">
    <property type="component" value="Unassembled WGS sequence"/>
</dbReference>
<keyword evidence="3" id="KW-1185">Reference proteome</keyword>
<gene>
    <name evidence="2" type="ORF">AN215_15865</name>
</gene>
<name>A0A1E7JJG9_9ACTN</name>
<comment type="caution">
    <text evidence="2">The sequence shown here is derived from an EMBL/GenBank/DDBJ whole genome shotgun (WGS) entry which is preliminary data.</text>
</comment>
<evidence type="ECO:0000313" key="3">
    <source>
        <dbReference type="Proteomes" id="UP000176087"/>
    </source>
</evidence>
<dbReference type="Gene3D" id="1.25.40.10">
    <property type="entry name" value="Tetratricopeptide repeat domain"/>
    <property type="match status" value="1"/>
</dbReference>
<protein>
    <submittedName>
        <fullName evidence="2">Transcriptional regulator</fullName>
    </submittedName>
</protein>
<reference evidence="2 3" key="1">
    <citation type="journal article" date="2016" name="Front. Microbiol.">
        <title>Comparative Genomics Analysis of Streptomyces Species Reveals Their Adaptation to the Marine Environment and Their Diversity at the Genomic Level.</title>
        <authorList>
            <person name="Tian X."/>
            <person name="Zhang Z."/>
            <person name="Yang T."/>
            <person name="Chen M."/>
            <person name="Li J."/>
            <person name="Chen F."/>
            <person name="Yang J."/>
            <person name="Li W."/>
            <person name="Zhang B."/>
            <person name="Zhang Z."/>
            <person name="Wu J."/>
            <person name="Zhang C."/>
            <person name="Long L."/>
            <person name="Xiao J."/>
        </authorList>
    </citation>
    <scope>NUCLEOTIDE SEQUENCE [LARGE SCALE GENOMIC DNA]</scope>
    <source>
        <strain evidence="2 3">SCSIO 10390</strain>
    </source>
</reference>
<evidence type="ECO:0000256" key="1">
    <source>
        <dbReference type="SAM" id="MobiDB-lite"/>
    </source>
</evidence>
<dbReference type="OrthoDB" id="4868041at2"/>
<dbReference type="SUPFAM" id="SSF48452">
    <property type="entry name" value="TPR-like"/>
    <property type="match status" value="1"/>
</dbReference>
<dbReference type="AlphaFoldDB" id="A0A1E7JJG9"/>
<dbReference type="EMBL" id="LJGT01000040">
    <property type="protein sequence ID" value="OEU87794.1"/>
    <property type="molecule type" value="Genomic_DNA"/>
</dbReference>
<sequence>MASSSSAPQGPHRAPNTAFRRLRGTLSPAEFAAAVRRAAREIGEHVACDARYIGRVEAGEIRCPNYAYERVLLHMFPGRTLTDMGFADRDAVRGRAARRTQQAHGGDNPPTYLTTRHTESRTLFGHHSSPNSPTKPGNPNNHTNITGHSGSPDAMQDCSDSLFICTICSDCSEIHEESDVLRRAFMTGGPAVAMAAMPPLGAVAAAADGRTSPGRAHRRVGETEAEALEQAVRRIRLLDDRHGADALYQRAGNSLRSAYELLDKGTAGRQSVTDRLHNGAGELAISVGWLAHDSERFDDARSHYAEALATARVATDPALEAHAFCNTAFLARDAGRPREAVRAAQAGQQAAKHLGSARLLSLLSMREAGGWAGLGDRTACQEALSRARALFERGPSDPDPAWMSFFGDAELAGLEAQCWSALHELERAAAHARRAVALQNPHFVRNRALFTAELAGDLAALKRPEEAAKAGGEALALLGPVQSSRIRGMLGTAARRLRPYAGERAVDAFLEEQSRAVPKPRTA</sequence>
<proteinExistence type="predicted"/>
<evidence type="ECO:0000313" key="2">
    <source>
        <dbReference type="EMBL" id="OEU87794.1"/>
    </source>
</evidence>
<dbReference type="InterPro" id="IPR011990">
    <property type="entry name" value="TPR-like_helical_dom_sf"/>
</dbReference>
<dbReference type="RefSeq" id="WP_070013641.1">
    <property type="nucleotide sequence ID" value="NZ_LJGS01000044.1"/>
</dbReference>
<feature type="region of interest" description="Disordered" evidence="1">
    <location>
        <begin position="92"/>
        <end position="152"/>
    </location>
</feature>
<organism evidence="2 3">
    <name type="scientific">Streptomyces abyssalis</name>
    <dbReference type="NCBI Taxonomy" id="933944"/>
    <lineage>
        <taxon>Bacteria</taxon>
        <taxon>Bacillati</taxon>
        <taxon>Actinomycetota</taxon>
        <taxon>Actinomycetes</taxon>
        <taxon>Kitasatosporales</taxon>
        <taxon>Streptomycetaceae</taxon>
        <taxon>Streptomyces</taxon>
    </lineage>
</organism>
<dbReference type="STRING" id="933944.AN215_15865"/>
<dbReference type="PATRIC" id="fig|933944.5.peg.1213"/>
<accession>A0A1E7JJG9</accession>